<reference evidence="2" key="1">
    <citation type="journal article" date="2019" name="Int. J. Syst. Evol. Microbiol.">
        <title>The Global Catalogue of Microorganisms (GCM) 10K type strain sequencing project: providing services to taxonomists for standard genome sequencing and annotation.</title>
        <authorList>
            <consortium name="The Broad Institute Genomics Platform"/>
            <consortium name="The Broad Institute Genome Sequencing Center for Infectious Disease"/>
            <person name="Wu L."/>
            <person name="Ma J."/>
        </authorList>
    </citation>
    <scope>NUCLEOTIDE SEQUENCE [LARGE SCALE GENOMIC DNA]</scope>
    <source>
        <strain evidence="2">JCM 17342</strain>
    </source>
</reference>
<comment type="caution">
    <text evidence="1">The sequence shown here is derived from an EMBL/GenBank/DDBJ whole genome shotgun (WGS) entry which is preliminary data.</text>
</comment>
<dbReference type="Pfam" id="PF05960">
    <property type="entry name" value="DUF885"/>
    <property type="match status" value="1"/>
</dbReference>
<protein>
    <recommendedName>
        <fullName evidence="3">DUF885 domain-containing protein</fullName>
    </recommendedName>
</protein>
<keyword evidence="2" id="KW-1185">Reference proteome</keyword>
<sequence length="552" mass="61204">MSAVDRLADELLDVIFDHNPVFATITGMRERDHLLGGYSAPLRAELTARYTDVLERARALPADGLSARDAVTRAVVVQSAESALDQFEVRFEDFAVTDDFIAPYAELLTAIPMTVCQTPEQTRAYLARLAEIPRVLDELGALNVAAVADGLLPVTHLVEGAITYIERYLSDPEADVLREPVTDEAFAQELDRVLSEQVRPAYAKYRQLLIDEVLPHGRPEDKAGLCWLPDGERRYAKLAKLHTTTDRDPRELHRTGLELIAKLAEEYKEIGSRLWGTTDLAEIFEKMRTAPELRWTGAEEMLTAARAAVAKAEAAAPQWFGLLPKAKCEVREVPAAEAPANPAAYYMQPSLDGARPGIYFLNTYQASERFRFGSEALAYHEAVPGHHFQIALSQELTELPMLRRISVVTAYAEGWGLYTERLAEEMGLYSDDIARLGMLSMDSMRAARLVVDTGVHALGWSRQQVVDYLTENTPMPAVEISSETDRYISYPGQALAYMVGRLEILRLRAEAQAKLGDRFDIRAFHDVVLGGGSLPLSVLADVVAAWAAEQQG</sequence>
<name>A0ABP7SNM5_9PSEU</name>
<proteinExistence type="predicted"/>
<gene>
    <name evidence="1" type="ORF">GCM10022247_41250</name>
</gene>
<dbReference type="PANTHER" id="PTHR33361">
    <property type="entry name" value="GLR0591 PROTEIN"/>
    <property type="match status" value="1"/>
</dbReference>
<organism evidence="1 2">
    <name type="scientific">Allokutzneria multivorans</name>
    <dbReference type="NCBI Taxonomy" id="1142134"/>
    <lineage>
        <taxon>Bacteria</taxon>
        <taxon>Bacillati</taxon>
        <taxon>Actinomycetota</taxon>
        <taxon>Actinomycetes</taxon>
        <taxon>Pseudonocardiales</taxon>
        <taxon>Pseudonocardiaceae</taxon>
        <taxon>Allokutzneria</taxon>
    </lineage>
</organism>
<dbReference type="RefSeq" id="WP_344877172.1">
    <property type="nucleotide sequence ID" value="NZ_BAABAL010000016.1"/>
</dbReference>
<dbReference type="Proteomes" id="UP001501747">
    <property type="component" value="Unassembled WGS sequence"/>
</dbReference>
<evidence type="ECO:0000313" key="2">
    <source>
        <dbReference type="Proteomes" id="UP001501747"/>
    </source>
</evidence>
<evidence type="ECO:0008006" key="3">
    <source>
        <dbReference type="Google" id="ProtNLM"/>
    </source>
</evidence>
<evidence type="ECO:0000313" key="1">
    <source>
        <dbReference type="EMBL" id="GAA4014179.1"/>
    </source>
</evidence>
<dbReference type="InterPro" id="IPR010281">
    <property type="entry name" value="DUF885"/>
</dbReference>
<dbReference type="EMBL" id="BAABAL010000016">
    <property type="protein sequence ID" value="GAA4014179.1"/>
    <property type="molecule type" value="Genomic_DNA"/>
</dbReference>
<accession>A0ABP7SNM5</accession>
<dbReference type="PANTHER" id="PTHR33361:SF2">
    <property type="entry name" value="DUF885 DOMAIN-CONTAINING PROTEIN"/>
    <property type="match status" value="1"/>
</dbReference>